<feature type="region of interest" description="Disordered" evidence="1">
    <location>
        <begin position="1"/>
        <end position="24"/>
    </location>
</feature>
<proteinExistence type="predicted"/>
<sequence>MTNEQEETGREESEPKQAVPDSEQELQAALKEIEKWTKSQRKLPIWDRIASIPFKLLDKVTPKFIHEKIGGLLDELGNYVQNGGKYLIARRHVTGVLEAAARKRHLPETGPYPLAVMDEAAKRLSGESRNLATAQGATTGVGGIFTLAADIPAVLGLSLKVIQEIGLCYGYDANDKAERVFAVKVLQFTSSDIVGKQAVLEELNLKAGEDGKLPPSVTAMSKIQGWREVVTTYRDSWGWKKLLQAVPVAGIVFGAVANRQTLGDVSEAAHMLYRKRRVLERLDALEKSDS</sequence>
<dbReference type="Proteomes" id="UP000605427">
    <property type="component" value="Unassembled WGS sequence"/>
</dbReference>
<reference evidence="3" key="1">
    <citation type="journal article" date="2019" name="Int. J. Syst. Evol. Microbiol.">
        <title>The Global Catalogue of Microorganisms (GCM) 10K type strain sequencing project: providing services to taxonomists for standard genome sequencing and annotation.</title>
        <authorList>
            <consortium name="The Broad Institute Genomics Platform"/>
            <consortium name="The Broad Institute Genome Sequencing Center for Infectious Disease"/>
            <person name="Wu L."/>
            <person name="Ma J."/>
        </authorList>
    </citation>
    <scope>NUCLEOTIDE SEQUENCE [LARGE SCALE GENOMIC DNA]</scope>
    <source>
        <strain evidence="3">CCM 8702</strain>
    </source>
</reference>
<evidence type="ECO:0000313" key="3">
    <source>
        <dbReference type="Proteomes" id="UP000605427"/>
    </source>
</evidence>
<comment type="caution">
    <text evidence="2">The sequence shown here is derived from an EMBL/GenBank/DDBJ whole genome shotgun (WGS) entry which is preliminary data.</text>
</comment>
<gene>
    <name evidence="2" type="primary">ydbA</name>
    <name evidence="2" type="ORF">GCM10007362_45140</name>
</gene>
<protein>
    <recommendedName>
        <fullName evidence="4">EcsC family protein</fullName>
    </recommendedName>
</protein>
<organism evidence="2 3">
    <name type="scientific">Saccharibacillus endophyticus</name>
    <dbReference type="NCBI Taxonomy" id="2060666"/>
    <lineage>
        <taxon>Bacteria</taxon>
        <taxon>Bacillati</taxon>
        <taxon>Bacillota</taxon>
        <taxon>Bacilli</taxon>
        <taxon>Bacillales</taxon>
        <taxon>Paenibacillaceae</taxon>
        <taxon>Saccharibacillus</taxon>
    </lineage>
</organism>
<name>A0ABQ2A4W6_9BACL</name>
<dbReference type="Pfam" id="PF12787">
    <property type="entry name" value="EcsC"/>
    <property type="match status" value="1"/>
</dbReference>
<evidence type="ECO:0008006" key="4">
    <source>
        <dbReference type="Google" id="ProtNLM"/>
    </source>
</evidence>
<dbReference type="InterPro" id="IPR024787">
    <property type="entry name" value="EcsC"/>
</dbReference>
<accession>A0ABQ2A4W6</accession>
<dbReference type="PANTHER" id="PTHR41260">
    <property type="entry name" value="PROTEIN ECSC"/>
    <property type="match status" value="1"/>
</dbReference>
<dbReference type="RefSeq" id="WP_172246545.1">
    <property type="nucleotide sequence ID" value="NZ_BMDD01000006.1"/>
</dbReference>
<evidence type="ECO:0000256" key="1">
    <source>
        <dbReference type="SAM" id="MobiDB-lite"/>
    </source>
</evidence>
<dbReference type="EMBL" id="BMDD01000006">
    <property type="protein sequence ID" value="GGH86116.1"/>
    <property type="molecule type" value="Genomic_DNA"/>
</dbReference>
<dbReference type="PANTHER" id="PTHR41260:SF1">
    <property type="entry name" value="PROTEIN ECSC"/>
    <property type="match status" value="1"/>
</dbReference>
<evidence type="ECO:0000313" key="2">
    <source>
        <dbReference type="EMBL" id="GGH86116.1"/>
    </source>
</evidence>
<keyword evidence="3" id="KW-1185">Reference proteome</keyword>